<feature type="transmembrane region" description="Helical" evidence="7">
    <location>
        <begin position="240"/>
        <end position="260"/>
    </location>
</feature>
<feature type="domain" description="ABC transmembrane type-1" evidence="8">
    <location>
        <begin position="69"/>
        <end position="261"/>
    </location>
</feature>
<dbReference type="EMBL" id="SMRT01000015">
    <property type="protein sequence ID" value="TDF93831.1"/>
    <property type="molecule type" value="Genomic_DNA"/>
</dbReference>
<keyword evidence="10" id="KW-1185">Reference proteome</keyword>
<keyword evidence="2 7" id="KW-0813">Transport</keyword>
<dbReference type="Gene3D" id="1.10.3720.10">
    <property type="entry name" value="MetI-like"/>
    <property type="match status" value="1"/>
</dbReference>
<evidence type="ECO:0000313" key="10">
    <source>
        <dbReference type="Proteomes" id="UP000295636"/>
    </source>
</evidence>
<dbReference type="InterPro" id="IPR000515">
    <property type="entry name" value="MetI-like"/>
</dbReference>
<dbReference type="PROSITE" id="PS50928">
    <property type="entry name" value="ABC_TM1"/>
    <property type="match status" value="1"/>
</dbReference>
<dbReference type="OrthoDB" id="9772609at2"/>
<protein>
    <submittedName>
        <fullName evidence="9">Carbohydrate ABC transporter permease</fullName>
    </submittedName>
</protein>
<feature type="transmembrane region" description="Helical" evidence="7">
    <location>
        <begin position="73"/>
        <end position="95"/>
    </location>
</feature>
<keyword evidence="3" id="KW-1003">Cell membrane</keyword>
<dbReference type="Pfam" id="PF00528">
    <property type="entry name" value="BPD_transp_1"/>
    <property type="match status" value="1"/>
</dbReference>
<feature type="transmembrane region" description="Helical" evidence="7">
    <location>
        <begin position="104"/>
        <end position="125"/>
    </location>
</feature>
<keyword evidence="6 7" id="KW-0472">Membrane</keyword>
<reference evidence="9 10" key="1">
    <citation type="submission" date="2019-03" db="EMBL/GenBank/DDBJ databases">
        <title>This is whole genome sequence of Paenibacillus sp MS74 strain.</title>
        <authorList>
            <person name="Trinh H.N."/>
        </authorList>
    </citation>
    <scope>NUCLEOTIDE SEQUENCE [LARGE SCALE GENOMIC DNA]</scope>
    <source>
        <strain evidence="9 10">MS74</strain>
    </source>
</reference>
<comment type="subcellular location">
    <subcellularLocation>
        <location evidence="1 7">Cell membrane</location>
        <topology evidence="1 7">Multi-pass membrane protein</topology>
    </subcellularLocation>
</comment>
<feature type="transmembrane region" description="Helical" evidence="7">
    <location>
        <begin position="137"/>
        <end position="160"/>
    </location>
</feature>
<dbReference type="PANTHER" id="PTHR43744">
    <property type="entry name" value="ABC TRANSPORTER PERMEASE PROTEIN MG189-RELATED-RELATED"/>
    <property type="match status" value="1"/>
</dbReference>
<feature type="transmembrane region" description="Helical" evidence="7">
    <location>
        <begin position="181"/>
        <end position="203"/>
    </location>
</feature>
<dbReference type="CDD" id="cd06261">
    <property type="entry name" value="TM_PBP2"/>
    <property type="match status" value="1"/>
</dbReference>
<accession>A0A4R5KEQ8</accession>
<evidence type="ECO:0000256" key="6">
    <source>
        <dbReference type="ARBA" id="ARBA00023136"/>
    </source>
</evidence>
<dbReference type="GO" id="GO:0055085">
    <property type="term" value="P:transmembrane transport"/>
    <property type="evidence" value="ECO:0007669"/>
    <property type="project" value="InterPro"/>
</dbReference>
<name>A0A4R5KEQ8_9BACL</name>
<keyword evidence="4 7" id="KW-0812">Transmembrane</keyword>
<evidence type="ECO:0000256" key="5">
    <source>
        <dbReference type="ARBA" id="ARBA00022989"/>
    </source>
</evidence>
<evidence type="ECO:0000256" key="4">
    <source>
        <dbReference type="ARBA" id="ARBA00022692"/>
    </source>
</evidence>
<dbReference type="RefSeq" id="WP_133233657.1">
    <property type="nucleotide sequence ID" value="NZ_SMRT01000015.1"/>
</dbReference>
<evidence type="ECO:0000256" key="3">
    <source>
        <dbReference type="ARBA" id="ARBA00022475"/>
    </source>
</evidence>
<evidence type="ECO:0000256" key="1">
    <source>
        <dbReference type="ARBA" id="ARBA00004651"/>
    </source>
</evidence>
<gene>
    <name evidence="9" type="ORF">E1757_25960</name>
</gene>
<dbReference type="PANTHER" id="PTHR43744:SF12">
    <property type="entry name" value="ABC TRANSPORTER PERMEASE PROTEIN MG189-RELATED"/>
    <property type="match status" value="1"/>
</dbReference>
<dbReference type="Proteomes" id="UP000295636">
    <property type="component" value="Unassembled WGS sequence"/>
</dbReference>
<dbReference type="SUPFAM" id="SSF161098">
    <property type="entry name" value="MetI-like"/>
    <property type="match status" value="1"/>
</dbReference>
<comment type="caution">
    <text evidence="9">The sequence shown here is derived from an EMBL/GenBank/DDBJ whole genome shotgun (WGS) entry which is preliminary data.</text>
</comment>
<proteinExistence type="inferred from homology"/>
<organism evidence="9 10">
    <name type="scientific">Paenibacillus piri</name>
    <dbReference type="NCBI Taxonomy" id="2547395"/>
    <lineage>
        <taxon>Bacteria</taxon>
        <taxon>Bacillati</taxon>
        <taxon>Bacillota</taxon>
        <taxon>Bacilli</taxon>
        <taxon>Bacillales</taxon>
        <taxon>Paenibacillaceae</taxon>
        <taxon>Paenibacillus</taxon>
    </lineage>
</organism>
<comment type="similarity">
    <text evidence="7">Belongs to the binding-protein-dependent transport system permease family.</text>
</comment>
<evidence type="ECO:0000259" key="8">
    <source>
        <dbReference type="PROSITE" id="PS50928"/>
    </source>
</evidence>
<evidence type="ECO:0000256" key="2">
    <source>
        <dbReference type="ARBA" id="ARBA00022448"/>
    </source>
</evidence>
<sequence length="276" mass="31510">MGHSIKKFFQVDLVFLILAVIYVFPLYIVVVNSFKSYQEALVNPYFLPEKWGLDNFIKVIEETYFLEALKNSLITTVIVVSFLVIFSSMTAYALIRRSSGINGFLYLFFIAGVLIPFQIYMIPLVKLLSILGILRTPLALMLTFIAQFTSLSVFLYTAFMKTIPKEIEEAAFMDGCGPYRTYFNMVFPLLKPCTASVIIFFSINVWNSFIQPMAILGTTRWKILFVEIYSFVQNDFFQQWHMTFAACFLSLLPITILYLFMQNLIIGGLAGGAVKG</sequence>
<dbReference type="InterPro" id="IPR035906">
    <property type="entry name" value="MetI-like_sf"/>
</dbReference>
<dbReference type="AlphaFoldDB" id="A0A4R5KEQ8"/>
<evidence type="ECO:0000313" key="9">
    <source>
        <dbReference type="EMBL" id="TDF93831.1"/>
    </source>
</evidence>
<dbReference type="GO" id="GO:0005886">
    <property type="term" value="C:plasma membrane"/>
    <property type="evidence" value="ECO:0007669"/>
    <property type="project" value="UniProtKB-SubCell"/>
</dbReference>
<evidence type="ECO:0000256" key="7">
    <source>
        <dbReference type="RuleBase" id="RU363032"/>
    </source>
</evidence>
<keyword evidence="5 7" id="KW-1133">Transmembrane helix</keyword>
<feature type="transmembrane region" description="Helical" evidence="7">
    <location>
        <begin position="12"/>
        <end position="34"/>
    </location>
</feature>